<protein>
    <recommendedName>
        <fullName evidence="6">Peptidoglycan recognition protein family domain-containing protein</fullName>
    </recommendedName>
</protein>
<dbReference type="Pfam" id="PF01510">
    <property type="entry name" value="Amidase_2"/>
    <property type="match status" value="1"/>
</dbReference>
<evidence type="ECO:0000256" key="3">
    <source>
        <dbReference type="ARBA" id="ARBA00022737"/>
    </source>
</evidence>
<dbReference type="RefSeq" id="WP_344325280.1">
    <property type="nucleotide sequence ID" value="NZ_BAAASZ010000027.1"/>
</dbReference>
<reference evidence="7 8" key="1">
    <citation type="journal article" date="2019" name="Int. J. Syst. Evol. Microbiol.">
        <title>The Global Catalogue of Microorganisms (GCM) 10K type strain sequencing project: providing services to taxonomists for standard genome sequencing and annotation.</title>
        <authorList>
            <consortium name="The Broad Institute Genomics Platform"/>
            <consortium name="The Broad Institute Genome Sequencing Center for Infectious Disease"/>
            <person name="Wu L."/>
            <person name="Ma J."/>
        </authorList>
    </citation>
    <scope>NUCLEOTIDE SEQUENCE [LARGE SCALE GENOMIC DNA]</scope>
    <source>
        <strain evidence="7 8">JCM 6305</strain>
    </source>
</reference>
<evidence type="ECO:0000256" key="5">
    <source>
        <dbReference type="SAM" id="MobiDB-lite"/>
    </source>
</evidence>
<dbReference type="InterPro" id="IPR002502">
    <property type="entry name" value="Amidase_domain"/>
</dbReference>
<dbReference type="InterPro" id="IPR013519">
    <property type="entry name" value="Int_alpha_beta-p"/>
</dbReference>
<evidence type="ECO:0000256" key="1">
    <source>
        <dbReference type="ARBA" id="ARBA00007553"/>
    </source>
</evidence>
<organism evidence="7 8">
    <name type="scientific">Streptomyces macrosporus</name>
    <dbReference type="NCBI Taxonomy" id="44032"/>
    <lineage>
        <taxon>Bacteria</taxon>
        <taxon>Bacillati</taxon>
        <taxon>Actinomycetota</taxon>
        <taxon>Actinomycetes</taxon>
        <taxon>Kitasatosporales</taxon>
        <taxon>Streptomycetaceae</taxon>
        <taxon>Streptomyces</taxon>
    </lineage>
</organism>
<feature type="compositionally biased region" description="Low complexity" evidence="5">
    <location>
        <begin position="196"/>
        <end position="246"/>
    </location>
</feature>
<evidence type="ECO:0000313" key="7">
    <source>
        <dbReference type="EMBL" id="GAA2452468.1"/>
    </source>
</evidence>
<dbReference type="InterPro" id="IPR036505">
    <property type="entry name" value="Amidase/PGRP_sf"/>
</dbReference>
<proteinExistence type="inferred from homology"/>
<dbReference type="Gene3D" id="2.130.10.130">
    <property type="entry name" value="Integrin alpha, N-terminal"/>
    <property type="match status" value="2"/>
</dbReference>
<dbReference type="Pfam" id="PF01839">
    <property type="entry name" value="FG-GAP"/>
    <property type="match status" value="3"/>
</dbReference>
<dbReference type="PROSITE" id="PS51470">
    <property type="entry name" value="FG_GAP"/>
    <property type="match status" value="2"/>
</dbReference>
<dbReference type="Proteomes" id="UP001501638">
    <property type="component" value="Unassembled WGS sequence"/>
</dbReference>
<sequence length="905" mass="91965">MSVRRRAWLTLGAVVVGGAGVVTVAVANPPENREPSVAASPVRVHSVKLQAKGNGKEEVARRDTRPFSLLGISWPRATAEIDGRAEIRTRSIETGEWSPWRELGLDLHVPEGEEGREAQARGATEPRWVGPSDGVEARVVSDDGRTTAGLPDGMRLDLVDPGVTKREAKNADAAASGTDMEPAAYVANDPTGTPLEPSVETTTPAPSTEPSDTPTTGPAPSDSAPADPTTDPGGSPSPTDGATTDPSPTPTVPTAPESTVTRPPIVSRAAWGADESLAEDPPEYLEGVKAVFVHHTTDANAYSCSQSPAIVRAIMAYHIESNGWNDLGYNFLVDKCGTVFEGRRGGVDLPVRGAHTYGFNGDSTGIAVIGNYATDGVPTRTVLNAVSRVAAWKLGQYGVNPAGKVTLTAAGDTGVWKTGEQATLDTISGHRDGFATECPGDALYTKLSEIRRFAASPAASSAAPTADVNRDGMADMAAGAHRAAVGGKSGAGTVTVVPGGVDGPVAASRITLSQSSPGVVGAAESGDNFGEATAYGDVNGDGHADLVVGIPGEDDSVGHTDAGGATILYGPAFDRSNWLEAATADRVSGARFGSTIAVGDFDSDGHADVFTASRKGPAGWWAFDGADRGVRKGTLQAASGTISHLASATGDFNRDGYADVVLNHRDSGGIGRLTLLNGSAEGLKYVGLASVKGGRSVAAGDINGDGHADLVVGQPYASESGAYSGGQITVLPGSASGPTTTGRKVFHQNTSGVPGAAEAGDAMGWSVATGDVNGDGRDDVLTGLAREDLTRDGVNRKDAGMALLFHGTSSGLGTSGAQTLHQDVTGMPGASETGDHLGSESLLADLSGWGRADLAIGADGEDTNDGTILQLDAGSTGVSPSGGVYYTLSKLGLPADVRLGGQLAP</sequence>
<evidence type="ECO:0000313" key="8">
    <source>
        <dbReference type="Proteomes" id="UP001501638"/>
    </source>
</evidence>
<keyword evidence="4" id="KW-0325">Glycoprotein</keyword>
<keyword evidence="3" id="KW-0677">Repeat</keyword>
<feature type="region of interest" description="Disordered" evidence="5">
    <location>
        <begin position="113"/>
        <end position="264"/>
    </location>
</feature>
<evidence type="ECO:0000256" key="2">
    <source>
        <dbReference type="ARBA" id="ARBA00022729"/>
    </source>
</evidence>
<feature type="compositionally biased region" description="Basic and acidic residues" evidence="5">
    <location>
        <begin position="154"/>
        <end position="170"/>
    </location>
</feature>
<comment type="caution">
    <text evidence="7">The sequence shown here is derived from an EMBL/GenBank/DDBJ whole genome shotgun (WGS) entry which is preliminary data.</text>
</comment>
<dbReference type="SMART" id="SM00701">
    <property type="entry name" value="PGRP"/>
    <property type="match status" value="1"/>
</dbReference>
<dbReference type="Gene3D" id="3.40.80.10">
    <property type="entry name" value="Peptidoglycan recognition protein-like"/>
    <property type="match status" value="1"/>
</dbReference>
<dbReference type="CDD" id="cd06583">
    <property type="entry name" value="PGRP"/>
    <property type="match status" value="1"/>
</dbReference>
<gene>
    <name evidence="7" type="ORF">GCM10010405_40270</name>
</gene>
<dbReference type="SUPFAM" id="SSF55846">
    <property type="entry name" value="N-acetylmuramoyl-L-alanine amidase-like"/>
    <property type="match status" value="1"/>
</dbReference>
<feature type="domain" description="Peptidoglycan recognition protein family" evidence="6">
    <location>
        <begin position="263"/>
        <end position="412"/>
    </location>
</feature>
<keyword evidence="8" id="KW-1185">Reference proteome</keyword>
<evidence type="ECO:0000256" key="4">
    <source>
        <dbReference type="ARBA" id="ARBA00023180"/>
    </source>
</evidence>
<dbReference type="EMBL" id="BAAASZ010000027">
    <property type="protein sequence ID" value="GAA2452468.1"/>
    <property type="molecule type" value="Genomic_DNA"/>
</dbReference>
<dbReference type="PANTHER" id="PTHR11022">
    <property type="entry name" value="PEPTIDOGLYCAN RECOGNITION PROTEIN"/>
    <property type="match status" value="1"/>
</dbReference>
<dbReference type="Pfam" id="PF13517">
    <property type="entry name" value="FG-GAP_3"/>
    <property type="match status" value="1"/>
</dbReference>
<accession>A0ABN3K8A0</accession>
<dbReference type="PANTHER" id="PTHR11022:SF41">
    <property type="entry name" value="PEPTIDOGLYCAN-RECOGNITION PROTEIN LC-RELATED"/>
    <property type="match status" value="1"/>
</dbReference>
<dbReference type="SMART" id="SM00191">
    <property type="entry name" value="Int_alpha"/>
    <property type="match status" value="5"/>
</dbReference>
<evidence type="ECO:0000259" key="6">
    <source>
        <dbReference type="SMART" id="SM00701"/>
    </source>
</evidence>
<dbReference type="InterPro" id="IPR015510">
    <property type="entry name" value="PGRP"/>
</dbReference>
<dbReference type="InterPro" id="IPR006619">
    <property type="entry name" value="PGRP_domain_met/bac"/>
</dbReference>
<keyword evidence="2" id="KW-0732">Signal</keyword>
<dbReference type="InterPro" id="IPR013517">
    <property type="entry name" value="FG-GAP"/>
</dbReference>
<comment type="similarity">
    <text evidence="1">Belongs to the N-acetylmuramoyl-L-alanine amidase 2 family.</text>
</comment>
<dbReference type="SUPFAM" id="SSF69318">
    <property type="entry name" value="Integrin alpha N-terminal domain"/>
    <property type="match status" value="1"/>
</dbReference>
<name>A0ABN3K8A0_9ACTN</name>
<feature type="compositionally biased region" description="Basic and acidic residues" evidence="5">
    <location>
        <begin position="135"/>
        <end position="145"/>
    </location>
</feature>
<dbReference type="InterPro" id="IPR028994">
    <property type="entry name" value="Integrin_alpha_N"/>
</dbReference>